<proteinExistence type="predicted"/>
<keyword evidence="3" id="KW-1185">Reference proteome</keyword>
<evidence type="ECO:0000313" key="3">
    <source>
        <dbReference type="Proteomes" id="UP001500305"/>
    </source>
</evidence>
<evidence type="ECO:0000313" key="2">
    <source>
        <dbReference type="EMBL" id="GAA2264933.1"/>
    </source>
</evidence>
<evidence type="ECO:0000256" key="1">
    <source>
        <dbReference type="SAM" id="MobiDB-lite"/>
    </source>
</evidence>
<organism evidence="2 3">
    <name type="scientific">Kitasatospora cystarginea</name>
    <dbReference type="NCBI Taxonomy" id="58350"/>
    <lineage>
        <taxon>Bacteria</taxon>
        <taxon>Bacillati</taxon>
        <taxon>Actinomycetota</taxon>
        <taxon>Actinomycetes</taxon>
        <taxon>Kitasatosporales</taxon>
        <taxon>Streptomycetaceae</taxon>
        <taxon>Kitasatospora</taxon>
    </lineage>
</organism>
<gene>
    <name evidence="2" type="ORF">GCM10010430_57170</name>
</gene>
<name>A0ABN3EPR6_9ACTN</name>
<feature type="compositionally biased region" description="Low complexity" evidence="1">
    <location>
        <begin position="15"/>
        <end position="27"/>
    </location>
</feature>
<sequence length="249" mass="24303">MDMPEPRVHRHPVRRTATGPRAASGPRAARRLRTTLGPGLRAGVLLALAGALTAGAAACSSEHTKGGISPAVVSAAADASRRAASAAAEASELGGPQQTSAASNAAALISQAAAVASASAASATASLQSRAAAFESSVSAQVSKSRQQATAALAAASGTGNALGDVTLTGVPTTATDGFPAALLTIHNSTSASAGYAAQVDFLDSAGKTVESVVVGTEKVAPGENRTVLAHGDKQAAVASAKVAKAQRY</sequence>
<dbReference type="EMBL" id="BAAATR010000031">
    <property type="protein sequence ID" value="GAA2264933.1"/>
    <property type="molecule type" value="Genomic_DNA"/>
</dbReference>
<protein>
    <recommendedName>
        <fullName evidence="4">Lipoprotein</fullName>
    </recommendedName>
</protein>
<evidence type="ECO:0008006" key="4">
    <source>
        <dbReference type="Google" id="ProtNLM"/>
    </source>
</evidence>
<dbReference type="Proteomes" id="UP001500305">
    <property type="component" value="Unassembled WGS sequence"/>
</dbReference>
<dbReference type="RefSeq" id="WP_344639383.1">
    <property type="nucleotide sequence ID" value="NZ_BAAATR010000031.1"/>
</dbReference>
<reference evidence="2 3" key="1">
    <citation type="journal article" date="2019" name="Int. J. Syst. Evol. Microbiol.">
        <title>The Global Catalogue of Microorganisms (GCM) 10K type strain sequencing project: providing services to taxonomists for standard genome sequencing and annotation.</title>
        <authorList>
            <consortium name="The Broad Institute Genomics Platform"/>
            <consortium name="The Broad Institute Genome Sequencing Center for Infectious Disease"/>
            <person name="Wu L."/>
            <person name="Ma J."/>
        </authorList>
    </citation>
    <scope>NUCLEOTIDE SEQUENCE [LARGE SCALE GENOMIC DNA]</scope>
    <source>
        <strain evidence="2 3">JCM 7356</strain>
    </source>
</reference>
<comment type="caution">
    <text evidence="2">The sequence shown here is derived from an EMBL/GenBank/DDBJ whole genome shotgun (WGS) entry which is preliminary data.</text>
</comment>
<accession>A0ABN3EPR6</accession>
<feature type="region of interest" description="Disordered" evidence="1">
    <location>
        <begin position="1"/>
        <end position="28"/>
    </location>
</feature>